<evidence type="ECO:0000256" key="6">
    <source>
        <dbReference type="ARBA" id="ARBA00022598"/>
    </source>
</evidence>
<keyword evidence="11" id="KW-0694">RNA-binding</keyword>
<dbReference type="Pfam" id="PF03147">
    <property type="entry name" value="FDX-ACB"/>
    <property type="match status" value="1"/>
</dbReference>
<dbReference type="InterPro" id="IPR045864">
    <property type="entry name" value="aa-tRNA-synth_II/BPL/LPL"/>
</dbReference>
<dbReference type="SUPFAM" id="SSF50249">
    <property type="entry name" value="Nucleic acid-binding proteins"/>
    <property type="match status" value="1"/>
</dbReference>
<keyword evidence="13 15" id="KW-0030">Aminoacyl-tRNA synthetase</keyword>
<dbReference type="SUPFAM" id="SSF56037">
    <property type="entry name" value="PheT/TilS domain"/>
    <property type="match status" value="1"/>
</dbReference>
<dbReference type="CDD" id="cd02796">
    <property type="entry name" value="tRNA_bind_bactPheRS"/>
    <property type="match status" value="1"/>
</dbReference>
<dbReference type="SUPFAM" id="SSF54991">
    <property type="entry name" value="Anticodon-binding domain of PheRS"/>
    <property type="match status" value="1"/>
</dbReference>
<feature type="binding site" evidence="15">
    <location>
        <position position="453"/>
    </location>
    <ligand>
        <name>Mg(2+)</name>
        <dbReference type="ChEBI" id="CHEBI:18420"/>
        <note>shared with alpha subunit</note>
    </ligand>
</feature>
<dbReference type="GO" id="GO:0005524">
    <property type="term" value="F:ATP binding"/>
    <property type="evidence" value="ECO:0007669"/>
    <property type="project" value="UniProtKB-UniRule"/>
</dbReference>
<comment type="subunit">
    <text evidence="3 15">Tetramer of two alpha and two beta subunits.</text>
</comment>
<dbReference type="InterPro" id="IPR036690">
    <property type="entry name" value="Fdx_antiC-bd_sf"/>
</dbReference>
<dbReference type="InterPro" id="IPR041616">
    <property type="entry name" value="PheRS_beta_core"/>
</dbReference>
<evidence type="ECO:0000256" key="2">
    <source>
        <dbReference type="ARBA" id="ARBA00008653"/>
    </source>
</evidence>
<dbReference type="CDD" id="cd00769">
    <property type="entry name" value="PheRS_beta_core"/>
    <property type="match status" value="1"/>
</dbReference>
<dbReference type="AlphaFoldDB" id="A0A381DKQ7"/>
<dbReference type="STRING" id="32024.GCA_000788295_01312"/>
<dbReference type="Gene3D" id="2.40.50.140">
    <property type="entry name" value="Nucleic acid-binding proteins"/>
    <property type="match status" value="1"/>
</dbReference>
<proteinExistence type="inferred from homology"/>
<dbReference type="OrthoDB" id="9805455at2"/>
<dbReference type="GO" id="GO:0004826">
    <property type="term" value="F:phenylalanine-tRNA ligase activity"/>
    <property type="evidence" value="ECO:0007669"/>
    <property type="project" value="UniProtKB-UniRule"/>
</dbReference>
<dbReference type="GO" id="GO:0000049">
    <property type="term" value="F:tRNA binding"/>
    <property type="evidence" value="ECO:0007669"/>
    <property type="project" value="UniProtKB-UniRule"/>
</dbReference>
<accession>A0A381DKQ7</accession>
<comment type="catalytic activity">
    <reaction evidence="14 15">
        <text>tRNA(Phe) + L-phenylalanine + ATP = L-phenylalanyl-tRNA(Phe) + AMP + diphosphate + H(+)</text>
        <dbReference type="Rhea" id="RHEA:19413"/>
        <dbReference type="Rhea" id="RHEA-COMP:9668"/>
        <dbReference type="Rhea" id="RHEA-COMP:9699"/>
        <dbReference type="ChEBI" id="CHEBI:15378"/>
        <dbReference type="ChEBI" id="CHEBI:30616"/>
        <dbReference type="ChEBI" id="CHEBI:33019"/>
        <dbReference type="ChEBI" id="CHEBI:58095"/>
        <dbReference type="ChEBI" id="CHEBI:78442"/>
        <dbReference type="ChEBI" id="CHEBI:78531"/>
        <dbReference type="ChEBI" id="CHEBI:456215"/>
        <dbReference type="EC" id="6.1.1.20"/>
    </reaction>
</comment>
<dbReference type="InterPro" id="IPR002547">
    <property type="entry name" value="tRNA-bd_dom"/>
</dbReference>
<evidence type="ECO:0000313" key="17">
    <source>
        <dbReference type="Proteomes" id="UP000254920"/>
    </source>
</evidence>
<keyword evidence="10 15" id="KW-0460">Magnesium</keyword>
<dbReference type="Gene3D" id="3.50.40.10">
    <property type="entry name" value="Phenylalanyl-trna Synthetase, Chain B, domain 3"/>
    <property type="match status" value="1"/>
</dbReference>
<dbReference type="RefSeq" id="WP_089182005.1">
    <property type="nucleotide sequence ID" value="NZ_CP043427.1"/>
</dbReference>
<keyword evidence="9 15" id="KW-0067">ATP-binding</keyword>
<dbReference type="SMART" id="SM00896">
    <property type="entry name" value="FDX-ACB"/>
    <property type="match status" value="1"/>
</dbReference>
<reference evidence="16 17" key="1">
    <citation type="submission" date="2018-06" db="EMBL/GenBank/DDBJ databases">
        <authorList>
            <consortium name="Pathogen Informatics"/>
            <person name="Doyle S."/>
        </authorList>
    </citation>
    <scope>NUCLEOTIDE SEQUENCE [LARGE SCALE GENOMIC DNA]</scope>
    <source>
        <strain evidence="16 17">NCTC12475</strain>
    </source>
</reference>
<dbReference type="GO" id="GO:0009328">
    <property type="term" value="C:phenylalanine-tRNA ligase complex"/>
    <property type="evidence" value="ECO:0007669"/>
    <property type="project" value="TreeGrafter"/>
</dbReference>
<dbReference type="PROSITE" id="PS51483">
    <property type="entry name" value="B5"/>
    <property type="match status" value="1"/>
</dbReference>
<dbReference type="SUPFAM" id="SSF46955">
    <property type="entry name" value="Putative DNA-binding domain"/>
    <property type="match status" value="1"/>
</dbReference>
<dbReference type="PROSITE" id="PS51447">
    <property type="entry name" value="FDX_ACB"/>
    <property type="match status" value="1"/>
</dbReference>
<dbReference type="EC" id="6.1.1.20" evidence="15"/>
<dbReference type="PANTHER" id="PTHR10947:SF0">
    <property type="entry name" value="PHENYLALANINE--TRNA LIGASE BETA SUBUNIT"/>
    <property type="match status" value="1"/>
</dbReference>
<dbReference type="NCBIfam" id="TIGR00472">
    <property type="entry name" value="pheT_bact"/>
    <property type="match status" value="1"/>
</dbReference>
<dbReference type="InterPro" id="IPR005147">
    <property type="entry name" value="tRNA_synthase_B5-dom"/>
</dbReference>
<feature type="binding site" evidence="15">
    <location>
        <position position="457"/>
    </location>
    <ligand>
        <name>Mg(2+)</name>
        <dbReference type="ChEBI" id="CHEBI:18420"/>
        <note>shared with alpha subunit</note>
    </ligand>
</feature>
<organism evidence="16 17">
    <name type="scientific">Campylobacter sputorum subsp. sputorum</name>
    <dbReference type="NCBI Taxonomy" id="32024"/>
    <lineage>
        <taxon>Bacteria</taxon>
        <taxon>Pseudomonadati</taxon>
        <taxon>Campylobacterota</taxon>
        <taxon>Epsilonproteobacteria</taxon>
        <taxon>Campylobacterales</taxon>
        <taxon>Campylobacteraceae</taxon>
        <taxon>Campylobacter</taxon>
    </lineage>
</organism>
<dbReference type="Pfam" id="PF01588">
    <property type="entry name" value="tRNA_bind"/>
    <property type="match status" value="1"/>
</dbReference>
<dbReference type="Pfam" id="PF17759">
    <property type="entry name" value="tRNA_synthFbeta"/>
    <property type="match status" value="1"/>
</dbReference>
<name>A0A381DKQ7_9BACT</name>
<dbReference type="EMBL" id="UFVD01000001">
    <property type="protein sequence ID" value="SUX11256.1"/>
    <property type="molecule type" value="Genomic_DNA"/>
</dbReference>
<evidence type="ECO:0000256" key="8">
    <source>
        <dbReference type="ARBA" id="ARBA00022741"/>
    </source>
</evidence>
<comment type="similarity">
    <text evidence="2 15">Belongs to the phenylalanyl-tRNA synthetase beta subunit family. Type 1 subfamily.</text>
</comment>
<evidence type="ECO:0000256" key="11">
    <source>
        <dbReference type="ARBA" id="ARBA00022884"/>
    </source>
</evidence>
<evidence type="ECO:0000256" key="1">
    <source>
        <dbReference type="ARBA" id="ARBA00004496"/>
    </source>
</evidence>
<dbReference type="NCBIfam" id="NF045760">
    <property type="entry name" value="YtpR"/>
    <property type="match status" value="1"/>
</dbReference>
<evidence type="ECO:0000256" key="13">
    <source>
        <dbReference type="ARBA" id="ARBA00023146"/>
    </source>
</evidence>
<dbReference type="Gene3D" id="3.30.70.380">
    <property type="entry name" value="Ferrodoxin-fold anticodon-binding domain"/>
    <property type="match status" value="1"/>
</dbReference>
<dbReference type="GeneID" id="93090116"/>
<evidence type="ECO:0000256" key="3">
    <source>
        <dbReference type="ARBA" id="ARBA00011209"/>
    </source>
</evidence>
<comment type="subcellular location">
    <subcellularLocation>
        <location evidence="1 15">Cytoplasm</location>
    </subcellularLocation>
</comment>
<dbReference type="PROSITE" id="PS50886">
    <property type="entry name" value="TRBD"/>
    <property type="match status" value="1"/>
</dbReference>
<dbReference type="GO" id="GO:0006432">
    <property type="term" value="P:phenylalanyl-tRNA aminoacylation"/>
    <property type="evidence" value="ECO:0007669"/>
    <property type="project" value="UniProtKB-UniRule"/>
</dbReference>
<evidence type="ECO:0000256" key="4">
    <source>
        <dbReference type="ARBA" id="ARBA00022490"/>
    </source>
</evidence>
<dbReference type="InterPro" id="IPR045060">
    <property type="entry name" value="Phe-tRNA-ligase_IIc_bsu"/>
</dbReference>
<dbReference type="Pfam" id="PF03484">
    <property type="entry name" value="B5"/>
    <property type="match status" value="1"/>
</dbReference>
<feature type="binding site" evidence="15">
    <location>
        <position position="456"/>
    </location>
    <ligand>
        <name>Mg(2+)</name>
        <dbReference type="ChEBI" id="CHEBI:18420"/>
        <note>shared with alpha subunit</note>
    </ligand>
</feature>
<keyword evidence="6 15" id="KW-0436">Ligase</keyword>
<dbReference type="InterPro" id="IPR012340">
    <property type="entry name" value="NA-bd_OB-fold"/>
</dbReference>
<feature type="binding site" evidence="15">
    <location>
        <position position="447"/>
    </location>
    <ligand>
        <name>Mg(2+)</name>
        <dbReference type="ChEBI" id="CHEBI:18420"/>
        <note>shared with alpha subunit</note>
    </ligand>
</feature>
<protein>
    <recommendedName>
        <fullName evidence="15">Phenylalanine--tRNA ligase beta subunit</fullName>
        <ecNumber evidence="15">6.1.1.20</ecNumber>
    </recommendedName>
    <alternativeName>
        <fullName evidence="15">Phenylalanyl-tRNA synthetase beta subunit</fullName>
        <shortName evidence="15">PheRS</shortName>
    </alternativeName>
</protein>
<dbReference type="InterPro" id="IPR009061">
    <property type="entry name" value="DNA-bd_dom_put_sf"/>
</dbReference>
<dbReference type="PANTHER" id="PTHR10947">
    <property type="entry name" value="PHENYLALANYL-TRNA SYNTHETASE BETA CHAIN AND LEUCINE-RICH REPEAT-CONTAINING PROTEIN 47"/>
    <property type="match status" value="1"/>
</dbReference>
<keyword evidence="5" id="KW-0820">tRNA-binding</keyword>
<comment type="cofactor">
    <cofactor evidence="15">
        <name>Mg(2+)</name>
        <dbReference type="ChEBI" id="CHEBI:18420"/>
    </cofactor>
    <text evidence="15">Binds 2 magnesium ions per tetramer.</text>
</comment>
<keyword evidence="8 15" id="KW-0547">Nucleotide-binding</keyword>
<dbReference type="Gene3D" id="3.30.56.10">
    <property type="match status" value="2"/>
</dbReference>
<dbReference type="Proteomes" id="UP000254920">
    <property type="component" value="Unassembled WGS sequence"/>
</dbReference>
<evidence type="ECO:0000256" key="7">
    <source>
        <dbReference type="ARBA" id="ARBA00022723"/>
    </source>
</evidence>
<dbReference type="GO" id="GO:0000287">
    <property type="term" value="F:magnesium ion binding"/>
    <property type="evidence" value="ECO:0007669"/>
    <property type="project" value="UniProtKB-UniRule"/>
</dbReference>
<dbReference type="InterPro" id="IPR033714">
    <property type="entry name" value="tRNA_bind_bactPheRS"/>
</dbReference>
<evidence type="ECO:0000256" key="15">
    <source>
        <dbReference type="HAMAP-Rule" id="MF_00283"/>
    </source>
</evidence>
<dbReference type="Gene3D" id="3.30.930.10">
    <property type="entry name" value="Bira Bifunctional Protein, Domain 2"/>
    <property type="match status" value="1"/>
</dbReference>
<keyword evidence="17" id="KW-1185">Reference proteome</keyword>
<dbReference type="HAMAP" id="MF_00283">
    <property type="entry name" value="Phe_tRNA_synth_beta1"/>
    <property type="match status" value="1"/>
</dbReference>
<sequence>MVVTRNWLNEWIDISGVSNELLLKTLNSIGLEVDSFKEVRIPSNIVVGYVKSRSKHENSDHLNVCEVDVGKEILTIVCGASNVEPGQFVPVAMVGAIMPNKMEIKKAKLRGVESMGMICSSTELGMPKINDGIMPLDASIGELKLGEELKNYPLLNDDIIEIDLTANRGDCLSIYGVARDLSAALDIALKEVELYEDGENLLGIGRILSIKTDEKPISNFQYKAIKLNGDIEEKLLLKLRLAYIGMQKTDIIQKIISYATHTTGVLFRAYDFDKIANGREKISLDIIKDSTTASVVKAENEKLSIAGIYQNDIAMPDENSKVIIIEANYTDPNLISRIVYENKNIKSDEHLYRSSRGSEPDLEFGFGYLFKCFNKFDFISIYAGSQYINNEISQKMVTINITEQSSMIGIQIEKNEALKILKKLGFDVSSSAEQKFLNVKIPSFRHDIDNSHDICEEIVRILGVDNIVSKPLEFKEKNRLNSVFYNYANIKSIKNRAVDNGFFECMHYVFDNKEELLKLGFKECKLKLTNPINNELNMLRPTLINHLLNSASRNIKNQKKSVRLFELGEVFDENANQNLSLAFLISGLNSEPSLLNGPKGEDISFLRFATKVQNCIGNIEIKVSDDLVFLNKFEQGKIYQKGIQIGYIGRLDLAIEQKMDLPKTYICEIEFNKLKFEKIIAKEYSKMPSISRDLSLVVPNSMRYEDIKNCISSLTIQDLKEFMPIDIYKDKNLNDSFSLSIKFVFQNIENTLKDDEIADKMQVILDSLKDKLNLEIR</sequence>
<dbReference type="SMART" id="SM00874">
    <property type="entry name" value="B5"/>
    <property type="match status" value="1"/>
</dbReference>
<dbReference type="InterPro" id="IPR020825">
    <property type="entry name" value="Phe-tRNA_synthase-like_B3/B4"/>
</dbReference>
<keyword evidence="7 15" id="KW-0479">Metal-binding</keyword>
<keyword evidence="12 15" id="KW-0648">Protein biosynthesis</keyword>
<evidence type="ECO:0000256" key="14">
    <source>
        <dbReference type="ARBA" id="ARBA00049255"/>
    </source>
</evidence>
<evidence type="ECO:0000256" key="10">
    <source>
        <dbReference type="ARBA" id="ARBA00022842"/>
    </source>
</evidence>
<evidence type="ECO:0000256" key="12">
    <source>
        <dbReference type="ARBA" id="ARBA00022917"/>
    </source>
</evidence>
<dbReference type="FunFam" id="2.40.50.140:FF:000045">
    <property type="entry name" value="Phenylalanine--tRNA ligase beta subunit"/>
    <property type="match status" value="1"/>
</dbReference>
<gene>
    <name evidence="15 16" type="primary">pheT</name>
    <name evidence="16" type="ORF">NCTC12475_01472</name>
</gene>
<dbReference type="InterPro" id="IPR004532">
    <property type="entry name" value="Phe-tRNA-ligase_IIc_bsu_bact"/>
</dbReference>
<dbReference type="SUPFAM" id="SSF55681">
    <property type="entry name" value="Class II aaRS and biotin synthetases"/>
    <property type="match status" value="1"/>
</dbReference>
<dbReference type="InterPro" id="IPR005121">
    <property type="entry name" value="Fdx_antiC-bd"/>
</dbReference>
<evidence type="ECO:0000256" key="5">
    <source>
        <dbReference type="ARBA" id="ARBA00022555"/>
    </source>
</evidence>
<keyword evidence="4 15" id="KW-0963">Cytoplasm</keyword>
<evidence type="ECO:0000256" key="9">
    <source>
        <dbReference type="ARBA" id="ARBA00022840"/>
    </source>
</evidence>
<evidence type="ECO:0000313" key="16">
    <source>
        <dbReference type="EMBL" id="SUX11256.1"/>
    </source>
</evidence>